<keyword evidence="2" id="KW-0328">Glycosyltransferase</keyword>
<feature type="compositionally biased region" description="Basic residues" evidence="17">
    <location>
        <begin position="1"/>
        <end position="12"/>
    </location>
</feature>
<feature type="transmembrane region" description="Helical" evidence="18">
    <location>
        <begin position="327"/>
        <end position="348"/>
    </location>
</feature>
<comment type="subcellular location">
    <subcellularLocation>
        <location evidence="1">Membrane</location>
        <topology evidence="1">Multi-pass membrane protein</topology>
    </subcellularLocation>
</comment>
<dbReference type="EMBL" id="JAGGLG010000002">
    <property type="protein sequence ID" value="MBP2017086.1"/>
    <property type="molecule type" value="Genomic_DNA"/>
</dbReference>
<feature type="transmembrane region" description="Helical" evidence="18">
    <location>
        <begin position="368"/>
        <end position="386"/>
    </location>
</feature>
<feature type="transmembrane region" description="Helical" evidence="18">
    <location>
        <begin position="37"/>
        <end position="58"/>
    </location>
</feature>
<dbReference type="EC" id="2.4.99.28" evidence="14"/>
<evidence type="ECO:0000256" key="11">
    <source>
        <dbReference type="ARBA" id="ARBA00038053"/>
    </source>
</evidence>
<accession>A0ABS4JQE2</accession>
<evidence type="ECO:0000256" key="5">
    <source>
        <dbReference type="ARBA" id="ARBA00022960"/>
    </source>
</evidence>
<comment type="catalytic activity">
    <reaction evidence="15">
        <text>[GlcNAc-(1-&gt;4)-Mur2Ac(oyl-L-Ala-gamma-D-Glu-L-Lys-D-Ala-D-Ala)](n)-di-trans,octa-cis-undecaprenyl diphosphate + beta-D-GlcNAc-(1-&gt;4)-Mur2Ac(oyl-L-Ala-gamma-D-Glu-L-Lys-D-Ala-D-Ala)-di-trans,octa-cis-undecaprenyl diphosphate = [GlcNAc-(1-&gt;4)-Mur2Ac(oyl-L-Ala-gamma-D-Glu-L-Lys-D-Ala-D-Ala)](n+1)-di-trans,octa-cis-undecaprenyl diphosphate + di-trans,octa-cis-undecaprenyl diphosphate + H(+)</text>
        <dbReference type="Rhea" id="RHEA:23708"/>
        <dbReference type="Rhea" id="RHEA-COMP:9602"/>
        <dbReference type="Rhea" id="RHEA-COMP:9603"/>
        <dbReference type="ChEBI" id="CHEBI:15378"/>
        <dbReference type="ChEBI" id="CHEBI:58405"/>
        <dbReference type="ChEBI" id="CHEBI:60033"/>
        <dbReference type="ChEBI" id="CHEBI:78435"/>
        <dbReference type="EC" id="2.4.99.28"/>
    </reaction>
</comment>
<evidence type="ECO:0000313" key="20">
    <source>
        <dbReference type="Proteomes" id="UP001519289"/>
    </source>
</evidence>
<feature type="transmembrane region" description="Helical" evidence="18">
    <location>
        <begin position="70"/>
        <end position="89"/>
    </location>
</feature>
<evidence type="ECO:0000256" key="18">
    <source>
        <dbReference type="SAM" id="Phobius"/>
    </source>
</evidence>
<feature type="transmembrane region" description="Helical" evidence="18">
    <location>
        <begin position="95"/>
        <end position="112"/>
    </location>
</feature>
<gene>
    <name evidence="19" type="ORF">J2Z79_000460</name>
</gene>
<feature type="compositionally biased region" description="Basic and acidic residues" evidence="17">
    <location>
        <begin position="13"/>
        <end position="24"/>
    </location>
</feature>
<feature type="transmembrane region" description="Helical" evidence="18">
    <location>
        <begin position="295"/>
        <end position="315"/>
    </location>
</feature>
<evidence type="ECO:0000256" key="1">
    <source>
        <dbReference type="ARBA" id="ARBA00004141"/>
    </source>
</evidence>
<keyword evidence="7 18" id="KW-1133">Transmembrane helix</keyword>
<reference evidence="19 20" key="1">
    <citation type="submission" date="2021-03" db="EMBL/GenBank/DDBJ databases">
        <title>Genomic Encyclopedia of Type Strains, Phase IV (KMG-IV): sequencing the most valuable type-strain genomes for metagenomic binning, comparative biology and taxonomic classification.</title>
        <authorList>
            <person name="Goeker M."/>
        </authorList>
    </citation>
    <scope>NUCLEOTIDE SEQUENCE [LARGE SCALE GENOMIC DNA]</scope>
    <source>
        <strain evidence="19 20">DSM 27138</strain>
    </source>
</reference>
<keyword evidence="19" id="KW-0131">Cell cycle</keyword>
<organism evidence="19 20">
    <name type="scientific">Symbiobacterium terraclitae</name>
    <dbReference type="NCBI Taxonomy" id="557451"/>
    <lineage>
        <taxon>Bacteria</taxon>
        <taxon>Bacillati</taxon>
        <taxon>Bacillota</taxon>
        <taxon>Clostridia</taxon>
        <taxon>Eubacteriales</taxon>
        <taxon>Symbiobacteriaceae</taxon>
        <taxon>Symbiobacterium</taxon>
    </lineage>
</organism>
<keyword evidence="5" id="KW-0133">Cell shape</keyword>
<feature type="transmembrane region" description="Helical" evidence="18">
    <location>
        <begin position="209"/>
        <end position="225"/>
    </location>
</feature>
<dbReference type="RefSeq" id="WP_209465235.1">
    <property type="nucleotide sequence ID" value="NZ_JAGGLG010000002.1"/>
</dbReference>
<evidence type="ECO:0000256" key="16">
    <source>
        <dbReference type="ARBA" id="ARBA00049966"/>
    </source>
</evidence>
<evidence type="ECO:0000256" key="10">
    <source>
        <dbReference type="ARBA" id="ARBA00033270"/>
    </source>
</evidence>
<dbReference type="GO" id="GO:0051301">
    <property type="term" value="P:cell division"/>
    <property type="evidence" value="ECO:0007669"/>
    <property type="project" value="UniProtKB-KW"/>
</dbReference>
<dbReference type="PANTHER" id="PTHR30474:SF2">
    <property type="entry name" value="PEPTIDOGLYCAN GLYCOSYLTRANSFERASE FTSW-RELATED"/>
    <property type="match status" value="1"/>
</dbReference>
<evidence type="ECO:0000256" key="2">
    <source>
        <dbReference type="ARBA" id="ARBA00022676"/>
    </source>
</evidence>
<dbReference type="Pfam" id="PF01098">
    <property type="entry name" value="FTSW_RODA_SPOVE"/>
    <property type="match status" value="1"/>
</dbReference>
<evidence type="ECO:0000256" key="9">
    <source>
        <dbReference type="ARBA" id="ARBA00032370"/>
    </source>
</evidence>
<evidence type="ECO:0000256" key="8">
    <source>
        <dbReference type="ARBA" id="ARBA00023136"/>
    </source>
</evidence>
<proteinExistence type="inferred from homology"/>
<dbReference type="PANTHER" id="PTHR30474">
    <property type="entry name" value="CELL CYCLE PROTEIN"/>
    <property type="match status" value="1"/>
</dbReference>
<comment type="function">
    <text evidence="16">Peptidoglycan polymerase that is essential for cell division.</text>
</comment>
<evidence type="ECO:0000256" key="13">
    <source>
        <dbReference type="ARBA" id="ARBA00041418"/>
    </source>
</evidence>
<name>A0ABS4JQE2_9FIRM</name>
<evidence type="ECO:0000256" key="6">
    <source>
        <dbReference type="ARBA" id="ARBA00022984"/>
    </source>
</evidence>
<evidence type="ECO:0000256" key="17">
    <source>
        <dbReference type="SAM" id="MobiDB-lite"/>
    </source>
</evidence>
<feature type="transmembrane region" description="Helical" evidence="18">
    <location>
        <begin position="162"/>
        <end position="179"/>
    </location>
</feature>
<keyword evidence="3" id="KW-0808">Transferase</keyword>
<evidence type="ECO:0000256" key="15">
    <source>
        <dbReference type="ARBA" id="ARBA00049902"/>
    </source>
</evidence>
<dbReference type="Proteomes" id="UP001519289">
    <property type="component" value="Unassembled WGS sequence"/>
</dbReference>
<evidence type="ECO:0000256" key="7">
    <source>
        <dbReference type="ARBA" id="ARBA00022989"/>
    </source>
</evidence>
<keyword evidence="20" id="KW-1185">Reference proteome</keyword>
<comment type="caution">
    <text evidence="19">The sequence shown here is derived from an EMBL/GenBank/DDBJ whole genome shotgun (WGS) entry which is preliminary data.</text>
</comment>
<evidence type="ECO:0000256" key="12">
    <source>
        <dbReference type="ARBA" id="ARBA00041185"/>
    </source>
</evidence>
<evidence type="ECO:0000256" key="3">
    <source>
        <dbReference type="ARBA" id="ARBA00022679"/>
    </source>
</evidence>
<comment type="similarity">
    <text evidence="11">Belongs to the SEDS family. FtsW subfamily.</text>
</comment>
<keyword evidence="6" id="KW-0573">Peptidoglycan synthesis</keyword>
<keyword evidence="8 18" id="KW-0472">Membrane</keyword>
<sequence length="396" mass="42299">MARAVHSARRRPGRGEVRRREPARRAPLPLPGAPDGLLIAAVAGLASFGLVMIYSATIHEGTTAEVVRRMAVQFGGGVLGLLAGLLVPLDWWRRLTVPALLITAAALASLLIPGNPFAITRLGATRWLDVGPLSFQPSEFAKLTFVLFGAGFLERRAPRLRAGHWGVYLLVLAVFGGLIYLEPDLGTALVLGGIALCLLWVARIHLVPFTGLVAGAAAGVFYLAMNKEHQRLRLLSWWNPWAYEDDIGHQVIQSWTAMARGGLWGVGLGESLQKLDNRLPEAETDFIFAVVAEELGLIGGAAVILLFVLFTWRGFNVALRAPDRYTMLLAAGVTTWVGGQALLNIGVVTGTLPNTGIPLPFLSSGGSSLLALMIGVGILISISRLARPAGANHGER</sequence>
<evidence type="ECO:0000256" key="4">
    <source>
        <dbReference type="ARBA" id="ARBA00022692"/>
    </source>
</evidence>
<feature type="region of interest" description="Disordered" evidence="17">
    <location>
        <begin position="1"/>
        <end position="28"/>
    </location>
</feature>
<keyword evidence="19" id="KW-0132">Cell division</keyword>
<dbReference type="InterPro" id="IPR001182">
    <property type="entry name" value="FtsW/RodA"/>
</dbReference>
<feature type="transmembrane region" description="Helical" evidence="18">
    <location>
        <begin position="185"/>
        <end position="202"/>
    </location>
</feature>
<protein>
    <recommendedName>
        <fullName evidence="12">Probable peptidoglycan glycosyltransferase FtsW</fullName>
        <ecNumber evidence="14">2.4.99.28</ecNumber>
    </recommendedName>
    <alternativeName>
        <fullName evidence="13">Cell division protein FtsW</fullName>
    </alternativeName>
    <alternativeName>
        <fullName evidence="10">Cell wall polymerase</fullName>
    </alternativeName>
    <alternativeName>
        <fullName evidence="9">Peptidoglycan polymerase</fullName>
    </alternativeName>
</protein>
<keyword evidence="4 18" id="KW-0812">Transmembrane</keyword>
<evidence type="ECO:0000256" key="14">
    <source>
        <dbReference type="ARBA" id="ARBA00044770"/>
    </source>
</evidence>
<evidence type="ECO:0000313" key="19">
    <source>
        <dbReference type="EMBL" id="MBP2017086.1"/>
    </source>
</evidence>